<evidence type="ECO:0000259" key="2">
    <source>
        <dbReference type="Pfam" id="PF01755"/>
    </source>
</evidence>
<keyword evidence="1" id="KW-0812">Transmembrane</keyword>
<dbReference type="Pfam" id="PF01755">
    <property type="entry name" value="Glyco_transf_25"/>
    <property type="match status" value="1"/>
</dbReference>
<dbReference type="GO" id="GO:0016740">
    <property type="term" value="F:transferase activity"/>
    <property type="evidence" value="ECO:0007669"/>
    <property type="project" value="UniProtKB-KW"/>
</dbReference>
<dbReference type="InterPro" id="IPR002654">
    <property type="entry name" value="Glyco_trans_25"/>
</dbReference>
<proteinExistence type="predicted"/>
<gene>
    <name evidence="3" type="ORF">LCPAC103_00200</name>
</gene>
<keyword evidence="3" id="KW-0808">Transferase</keyword>
<feature type="transmembrane region" description="Helical" evidence="1">
    <location>
        <begin position="237"/>
        <end position="257"/>
    </location>
</feature>
<evidence type="ECO:0000256" key="1">
    <source>
        <dbReference type="SAM" id="Phobius"/>
    </source>
</evidence>
<keyword evidence="1" id="KW-1133">Transmembrane helix</keyword>
<feature type="domain" description="Glycosyl transferase family 25" evidence="2">
    <location>
        <begin position="8"/>
        <end position="141"/>
    </location>
</feature>
<organism evidence="3">
    <name type="scientific">Pithovirus LCPAC103</name>
    <dbReference type="NCBI Taxonomy" id="2506588"/>
    <lineage>
        <taxon>Viruses</taxon>
        <taxon>Pithoviruses</taxon>
    </lineage>
</organism>
<evidence type="ECO:0000313" key="3">
    <source>
        <dbReference type="EMBL" id="QBK90339.1"/>
    </source>
</evidence>
<dbReference type="EMBL" id="MK500477">
    <property type="protein sequence ID" value="QBK90339.1"/>
    <property type="molecule type" value="Genomic_DNA"/>
</dbReference>
<reference evidence="3" key="1">
    <citation type="journal article" date="2019" name="MBio">
        <title>Virus Genomes from Deep Sea Sediments Expand the Ocean Megavirome and Support Independent Origins of Viral Gigantism.</title>
        <authorList>
            <person name="Backstrom D."/>
            <person name="Yutin N."/>
            <person name="Jorgensen S.L."/>
            <person name="Dharamshi J."/>
            <person name="Homa F."/>
            <person name="Zaremba-Niedwiedzka K."/>
            <person name="Spang A."/>
            <person name="Wolf Y.I."/>
            <person name="Koonin E.V."/>
            <person name="Ettema T.J."/>
        </authorList>
    </citation>
    <scope>NUCLEOTIDE SEQUENCE</scope>
</reference>
<dbReference type="CDD" id="cd06532">
    <property type="entry name" value="Glyco_transf_25"/>
    <property type="match status" value="1"/>
</dbReference>
<sequence length="262" mass="30648">MTASPKIKAYYINCDKDVDRRRSTDKVLSQLGLDFERLAGTMYSDLSEKSLAKFPDNMVKQAKVTPMIQAELSLSYNHRRAWKKALAEDCDYVMVFEDDIITYISEQRLKKLILEVHRKLKFDILYLGKCLDTCAQYEHQFGQVYRVFGPHCAHAYMLTRSTMKYLIKEPLSHSVIDRHIRNKIQADKLAAYAFHPSIFIQDVLRFDSNLRSKLSSLQNMTECQDLQLAQEASNRTIVIVLVVIIVILIVLILLYWYQQRRR</sequence>
<name>A0A481Z5F2_9VIRU</name>
<keyword evidence="1" id="KW-0472">Membrane</keyword>
<protein>
    <submittedName>
        <fullName evidence="3">Glycosyltransferase family 25</fullName>
    </submittedName>
</protein>
<accession>A0A481Z5F2</accession>